<evidence type="ECO:0000259" key="15">
    <source>
        <dbReference type="Pfam" id="PF21530"/>
    </source>
</evidence>
<dbReference type="EC" id="5.6.2.3" evidence="13"/>
<keyword evidence="1 13" id="KW-0547">Nucleotide-binding</keyword>
<keyword evidence="4 13" id="KW-0347">Helicase</keyword>
<dbReference type="InParanoid" id="A0A1X7UHE6"/>
<dbReference type="GO" id="GO:0003677">
    <property type="term" value="F:DNA binding"/>
    <property type="evidence" value="ECO:0007669"/>
    <property type="project" value="UniProtKB-KW"/>
</dbReference>
<evidence type="ECO:0000256" key="13">
    <source>
        <dbReference type="HAMAP-Rule" id="MF_03176"/>
    </source>
</evidence>
<protein>
    <recommendedName>
        <fullName evidence="13">ATP-dependent DNA helicase PIF1</fullName>
        <ecNumber evidence="13">5.6.2.3</ecNumber>
    </recommendedName>
    <alternativeName>
        <fullName evidence="13">DNA 5'-3' helicase PIF1</fullName>
    </alternativeName>
    <alternativeName>
        <fullName evidence="13">DNA repair and recombination helicase PIF1</fullName>
    </alternativeName>
</protein>
<dbReference type="CDD" id="cd18809">
    <property type="entry name" value="SF1_C_RecD"/>
    <property type="match status" value="1"/>
</dbReference>
<reference evidence="18" key="1">
    <citation type="journal article" date="2010" name="Nature">
        <title>The Amphimedon queenslandica genome and the evolution of animal complexity.</title>
        <authorList>
            <person name="Srivastava M."/>
            <person name="Simakov O."/>
            <person name="Chapman J."/>
            <person name="Fahey B."/>
            <person name="Gauthier M.E."/>
            <person name="Mitros T."/>
            <person name="Richards G.S."/>
            <person name="Conaco C."/>
            <person name="Dacre M."/>
            <person name="Hellsten U."/>
            <person name="Larroux C."/>
            <person name="Putnam N.H."/>
            <person name="Stanke M."/>
            <person name="Adamska M."/>
            <person name="Darling A."/>
            <person name="Degnan S.M."/>
            <person name="Oakley T.H."/>
            <person name="Plachetzki D.C."/>
            <person name="Zhai Y."/>
            <person name="Adamski M."/>
            <person name="Calcino A."/>
            <person name="Cummins S.F."/>
            <person name="Goodstein D.M."/>
            <person name="Harris C."/>
            <person name="Jackson D.J."/>
            <person name="Leys S.P."/>
            <person name="Shu S."/>
            <person name="Woodcroft B.J."/>
            <person name="Vervoort M."/>
            <person name="Kosik K.S."/>
            <person name="Manning G."/>
            <person name="Degnan B.M."/>
            <person name="Rokhsar D.S."/>
        </authorList>
    </citation>
    <scope>NUCLEOTIDE SEQUENCE [LARGE SCALE GENOMIC DNA]</scope>
</reference>
<comment type="similarity">
    <text evidence="13">Belongs to the helicase family. PIF1 subfamily.</text>
</comment>
<dbReference type="PANTHER" id="PTHR47642">
    <property type="entry name" value="ATP-DEPENDENT DNA HELICASE"/>
    <property type="match status" value="1"/>
</dbReference>
<dbReference type="InterPro" id="IPR027417">
    <property type="entry name" value="P-loop_NTPase"/>
</dbReference>
<feature type="domain" description="DNA helicase Pif1-like 2B" evidence="15">
    <location>
        <begin position="461"/>
        <end position="503"/>
    </location>
</feature>
<evidence type="ECO:0000259" key="14">
    <source>
        <dbReference type="Pfam" id="PF05970"/>
    </source>
</evidence>
<dbReference type="FunFam" id="3.40.50.300:FF:000805">
    <property type="entry name" value="ATP-dependent DNA helicase PIF1"/>
    <property type="match status" value="1"/>
</dbReference>
<evidence type="ECO:0000313" key="18">
    <source>
        <dbReference type="Proteomes" id="UP000007879"/>
    </source>
</evidence>
<proteinExistence type="inferred from homology"/>
<dbReference type="SUPFAM" id="SSF52540">
    <property type="entry name" value="P-loop containing nucleoside triphosphate hydrolases"/>
    <property type="match status" value="2"/>
</dbReference>
<dbReference type="eggNOG" id="KOG0987">
    <property type="taxonomic scope" value="Eukaryota"/>
</dbReference>
<keyword evidence="2 13" id="KW-0227">DNA damage</keyword>
<evidence type="ECO:0000256" key="6">
    <source>
        <dbReference type="ARBA" id="ARBA00023125"/>
    </source>
</evidence>
<evidence type="ECO:0000256" key="9">
    <source>
        <dbReference type="ARBA" id="ARBA00023204"/>
    </source>
</evidence>
<dbReference type="Pfam" id="PF05970">
    <property type="entry name" value="PIF1"/>
    <property type="match status" value="1"/>
</dbReference>
<gene>
    <name evidence="13" type="primary">PIF1</name>
    <name evidence="17" type="synonym">100633307</name>
</gene>
<evidence type="ECO:0000256" key="10">
    <source>
        <dbReference type="ARBA" id="ARBA00023235"/>
    </source>
</evidence>
<organism evidence="17">
    <name type="scientific">Amphimedon queenslandica</name>
    <name type="common">Sponge</name>
    <dbReference type="NCBI Taxonomy" id="400682"/>
    <lineage>
        <taxon>Eukaryota</taxon>
        <taxon>Metazoa</taxon>
        <taxon>Porifera</taxon>
        <taxon>Demospongiae</taxon>
        <taxon>Heteroscleromorpha</taxon>
        <taxon>Haplosclerida</taxon>
        <taxon>Niphatidae</taxon>
        <taxon>Amphimedon</taxon>
    </lineage>
</organism>
<comment type="catalytic activity">
    <reaction evidence="13">
        <text>ATP + H2O = ADP + phosphate + H(+)</text>
        <dbReference type="Rhea" id="RHEA:13065"/>
        <dbReference type="ChEBI" id="CHEBI:15377"/>
        <dbReference type="ChEBI" id="CHEBI:15378"/>
        <dbReference type="ChEBI" id="CHEBI:30616"/>
        <dbReference type="ChEBI" id="CHEBI:43474"/>
        <dbReference type="ChEBI" id="CHEBI:456216"/>
        <dbReference type="EC" id="5.6.2.3"/>
    </reaction>
</comment>
<name>A0A1X7UHE6_AMPQE</name>
<comment type="subcellular location">
    <subcellularLocation>
        <location evidence="13">Nucleus</location>
    </subcellularLocation>
    <subcellularLocation>
        <location evidence="13">Mitochondrion</location>
    </subcellularLocation>
</comment>
<dbReference type="Pfam" id="PF25344">
    <property type="entry name" value="PH_LRR1"/>
    <property type="match status" value="1"/>
</dbReference>
<dbReference type="InterPro" id="IPR049163">
    <property type="entry name" value="Pif1-like_2B_dom"/>
</dbReference>
<comment type="cofactor">
    <cofactor evidence="13">
        <name>Mg(2+)</name>
        <dbReference type="ChEBI" id="CHEBI:18420"/>
    </cofactor>
</comment>
<feature type="binding site" evidence="13">
    <location>
        <begin position="227"/>
        <end position="234"/>
    </location>
    <ligand>
        <name>ATP</name>
        <dbReference type="ChEBI" id="CHEBI:30616"/>
    </ligand>
</feature>
<dbReference type="EnsemblMetazoa" id="XM_003387986.2">
    <property type="protein sequence ID" value="XP_003388034.1"/>
    <property type="gene ID" value="LOC100633307"/>
</dbReference>
<keyword evidence="10 13" id="KW-0413">Isomerase</keyword>
<sequence>MESSENVLSCTCRIETVDRSGALLKTQTLTKAELIIGRNQFQDVVLKVSYPEGKQGPYTIKDYKIHKRFVQEGKATISLQTQQIHLMVSNCPTELLKVFLKCLLLKLTARGALQGSRQHLSGDVSTEFETISPLNMRDLEQAKQNVGGEHNKENNVSLTPKRTLPLSKSLKRKLCELKVEPNSSKDPTAPPLAKKPLLLKTSCSSLSEDQLQVINVIKNGDSVFITGSAGTGKSYLLQRIIGMLPPDTTYCTASTGAAACIIGGTTLHSFAGINTDAAPLKQCVSMAMREHKAVHWKRCKVLLIDEISMVDGEFFDKLEAVARAVRKSKKPFGGIQLVLCGDFLQLPPVCKDGKKRLFCFQAESWRKCVNRTIELNDVYRQKDREFIAILQNIRIGRCPPAITKLLKNTENQLIEKGGIRATKLYTHTNEVESTNQTELNALAGEGRRFDATDNQPNCMQQLNALCLVPHTLVLKIGAQVMLAKNIDVSRSLVNGARGIVTSFTDQGFPVVQFTTGLKETIGFEKWTFHTGGGYALSRKQLPLKLAWAMSIHKSQGMTLDCVEISLGGVFETGQAYVALSRAKSLKTLRVKGFDPSRVQANKDVLEYYRNIRRIKRATHCGPV</sequence>
<dbReference type="GO" id="GO:0006281">
    <property type="term" value="P:DNA repair"/>
    <property type="evidence" value="ECO:0007669"/>
    <property type="project" value="UniProtKB-UniRule"/>
</dbReference>
<keyword evidence="18" id="KW-1185">Reference proteome</keyword>
<keyword evidence="8 13" id="KW-0233">DNA recombination</keyword>
<dbReference type="OrthoDB" id="272985at2759"/>
<feature type="domain" description="PIF1/LRR1 pleckstrin homology" evidence="16">
    <location>
        <begin position="11"/>
        <end position="109"/>
    </location>
</feature>
<reference evidence="17" key="2">
    <citation type="submission" date="2017-05" db="UniProtKB">
        <authorList>
            <consortium name="EnsemblMetazoa"/>
        </authorList>
    </citation>
    <scope>IDENTIFICATION</scope>
</reference>
<evidence type="ECO:0000256" key="7">
    <source>
        <dbReference type="ARBA" id="ARBA00023128"/>
    </source>
</evidence>
<dbReference type="InterPro" id="IPR010285">
    <property type="entry name" value="DNA_helicase_pif1-like_DEAD"/>
</dbReference>
<dbReference type="KEGG" id="aqu:100633307"/>
<evidence type="ECO:0000256" key="1">
    <source>
        <dbReference type="ARBA" id="ARBA00022741"/>
    </source>
</evidence>
<accession>A0A1X7UHE6</accession>
<keyword evidence="6 13" id="KW-0238">DNA-binding</keyword>
<dbReference type="GO" id="GO:0005634">
    <property type="term" value="C:nucleus"/>
    <property type="evidence" value="ECO:0007669"/>
    <property type="project" value="UniProtKB-SubCell"/>
</dbReference>
<comment type="subunit">
    <text evidence="12">Monomer. Interacts with telomerase.</text>
</comment>
<keyword evidence="3 13" id="KW-0378">Hydrolase</keyword>
<evidence type="ECO:0000256" key="4">
    <source>
        <dbReference type="ARBA" id="ARBA00022806"/>
    </source>
</evidence>
<dbReference type="GO" id="GO:0016787">
    <property type="term" value="F:hydrolase activity"/>
    <property type="evidence" value="ECO:0007669"/>
    <property type="project" value="UniProtKB-KW"/>
</dbReference>
<evidence type="ECO:0000256" key="2">
    <source>
        <dbReference type="ARBA" id="ARBA00022763"/>
    </source>
</evidence>
<dbReference type="AlphaFoldDB" id="A0A1X7UHE6"/>
<dbReference type="InterPro" id="IPR057437">
    <property type="entry name" value="PIF1/LRR1_PH"/>
</dbReference>
<keyword evidence="5 13" id="KW-0067">ATP-binding</keyword>
<evidence type="ECO:0000256" key="5">
    <source>
        <dbReference type="ARBA" id="ARBA00022840"/>
    </source>
</evidence>
<feature type="DNA-binding region" evidence="13">
    <location>
        <begin position="574"/>
        <end position="593"/>
    </location>
</feature>
<dbReference type="InterPro" id="IPR051055">
    <property type="entry name" value="PIF1_helicase"/>
</dbReference>
<dbReference type="GO" id="GO:0043139">
    <property type="term" value="F:5'-3' DNA helicase activity"/>
    <property type="evidence" value="ECO:0007669"/>
    <property type="project" value="UniProtKB-UniRule"/>
</dbReference>
<feature type="domain" description="DNA helicase Pif1-like DEAD-box helicase" evidence="14">
    <location>
        <begin position="206"/>
        <end position="399"/>
    </location>
</feature>
<dbReference type="OMA" id="SSAWESC"/>
<dbReference type="InterPro" id="IPR048293">
    <property type="entry name" value="PIF1_RRM3_pfh1"/>
</dbReference>
<dbReference type="HAMAP" id="MF_03176">
    <property type="entry name" value="PIF1"/>
    <property type="match status" value="1"/>
</dbReference>
<keyword evidence="9 13" id="KW-0234">DNA repair</keyword>
<dbReference type="Proteomes" id="UP000007879">
    <property type="component" value="Unassembled WGS sequence"/>
</dbReference>
<dbReference type="Pfam" id="PF21530">
    <property type="entry name" value="Pif1_2B_dom"/>
    <property type="match status" value="1"/>
</dbReference>
<evidence type="ECO:0000313" key="17">
    <source>
        <dbReference type="EnsemblMetazoa" id="Aqu2.1.26891_001"/>
    </source>
</evidence>
<dbReference type="PANTHER" id="PTHR47642:SF7">
    <property type="entry name" value="ATP-DEPENDENT DNA HELICASE PIF1"/>
    <property type="match status" value="1"/>
</dbReference>
<dbReference type="STRING" id="400682.A0A1X7UHE6"/>
<dbReference type="GO" id="GO:0005524">
    <property type="term" value="F:ATP binding"/>
    <property type="evidence" value="ECO:0007669"/>
    <property type="project" value="UniProtKB-UniRule"/>
</dbReference>
<evidence type="ECO:0000256" key="11">
    <source>
        <dbReference type="ARBA" id="ARBA00023242"/>
    </source>
</evidence>
<dbReference type="GO" id="GO:0006310">
    <property type="term" value="P:DNA recombination"/>
    <property type="evidence" value="ECO:0007669"/>
    <property type="project" value="UniProtKB-UniRule"/>
</dbReference>
<dbReference type="CDD" id="cd18037">
    <property type="entry name" value="DEXSc_Pif1_like"/>
    <property type="match status" value="1"/>
</dbReference>
<dbReference type="GO" id="GO:0005739">
    <property type="term" value="C:mitochondrion"/>
    <property type="evidence" value="ECO:0007669"/>
    <property type="project" value="UniProtKB-SubCell"/>
</dbReference>
<evidence type="ECO:0000259" key="16">
    <source>
        <dbReference type="Pfam" id="PF25344"/>
    </source>
</evidence>
<dbReference type="EnsemblMetazoa" id="Aqu2.1.26891_001">
    <property type="protein sequence ID" value="Aqu2.1.26891_001"/>
    <property type="gene ID" value="Aqu2.1.26891"/>
</dbReference>
<dbReference type="FunFam" id="3.40.50.300:FF:003367">
    <property type="entry name" value="ATP-dependent DNA helicase PIF1"/>
    <property type="match status" value="1"/>
</dbReference>
<comment type="function">
    <text evidence="13">DNA-dependent ATPase and 5'-3' DNA helicase required for the maintenance of both mitochondrial and nuclear genome stability.</text>
</comment>
<keyword evidence="7 13" id="KW-0496">Mitochondrion</keyword>
<dbReference type="Gene3D" id="3.40.50.300">
    <property type="entry name" value="P-loop containing nucleotide triphosphate hydrolases"/>
    <property type="match status" value="2"/>
</dbReference>
<keyword evidence="11 13" id="KW-0539">Nucleus</keyword>
<evidence type="ECO:0000256" key="12">
    <source>
        <dbReference type="ARBA" id="ARBA00065873"/>
    </source>
</evidence>
<evidence type="ECO:0000256" key="8">
    <source>
        <dbReference type="ARBA" id="ARBA00023172"/>
    </source>
</evidence>
<evidence type="ECO:0000256" key="3">
    <source>
        <dbReference type="ARBA" id="ARBA00022801"/>
    </source>
</evidence>
<dbReference type="GO" id="GO:0000723">
    <property type="term" value="P:telomere maintenance"/>
    <property type="evidence" value="ECO:0007669"/>
    <property type="project" value="InterPro"/>
</dbReference>